<proteinExistence type="predicted"/>
<comment type="caution">
    <text evidence="10">The sequence shown here is derived from an EMBL/GenBank/DDBJ whole genome shotgun (WGS) entry which is preliminary data.</text>
</comment>
<keyword evidence="11" id="KW-1185">Reference proteome</keyword>
<feature type="compositionally biased region" description="Polar residues" evidence="7">
    <location>
        <begin position="522"/>
        <end position="536"/>
    </location>
</feature>
<dbReference type="PROSITE" id="PS50006">
    <property type="entry name" value="FHA_DOMAIN"/>
    <property type="match status" value="1"/>
</dbReference>
<dbReference type="Pfam" id="PF17123">
    <property type="entry name" value="zf-RING_11"/>
    <property type="match status" value="1"/>
</dbReference>
<dbReference type="InterPro" id="IPR001841">
    <property type="entry name" value="Znf_RING"/>
</dbReference>
<feature type="domain" description="RING-type" evidence="9">
    <location>
        <begin position="368"/>
        <end position="415"/>
    </location>
</feature>
<keyword evidence="3 6" id="KW-0863">Zinc-finger</keyword>
<accession>A0AAV9MZH8</accession>
<feature type="compositionally biased region" description="Polar residues" evidence="7">
    <location>
        <begin position="145"/>
        <end position="164"/>
    </location>
</feature>
<feature type="compositionally biased region" description="Low complexity" evidence="7">
    <location>
        <begin position="165"/>
        <end position="177"/>
    </location>
</feature>
<dbReference type="InterPro" id="IPR013083">
    <property type="entry name" value="Znf_RING/FYVE/PHD"/>
</dbReference>
<dbReference type="Gene3D" id="3.30.40.10">
    <property type="entry name" value="Zinc/RING finger domain, C3HC4 (zinc finger)"/>
    <property type="match status" value="1"/>
</dbReference>
<dbReference type="AlphaFoldDB" id="A0AAV9MZH8"/>
<dbReference type="GO" id="GO:0032153">
    <property type="term" value="C:cell division site"/>
    <property type="evidence" value="ECO:0007669"/>
    <property type="project" value="TreeGrafter"/>
</dbReference>
<dbReference type="Pfam" id="PF00498">
    <property type="entry name" value="FHA"/>
    <property type="match status" value="1"/>
</dbReference>
<protein>
    <recommendedName>
        <fullName evidence="12">FHA domain-containing protein</fullName>
    </recommendedName>
</protein>
<reference evidence="10 11" key="1">
    <citation type="submission" date="2023-08" db="EMBL/GenBank/DDBJ databases">
        <title>Black Yeasts Isolated from many extreme environments.</title>
        <authorList>
            <person name="Coleine C."/>
            <person name="Stajich J.E."/>
            <person name="Selbmann L."/>
        </authorList>
    </citation>
    <scope>NUCLEOTIDE SEQUENCE [LARGE SCALE GENOMIC DNA]</scope>
    <source>
        <strain evidence="10 11">CCFEE 5792</strain>
    </source>
</reference>
<dbReference type="Gene3D" id="2.60.200.20">
    <property type="match status" value="1"/>
</dbReference>
<feature type="compositionally biased region" description="Basic and acidic residues" evidence="7">
    <location>
        <begin position="130"/>
        <end position="139"/>
    </location>
</feature>
<dbReference type="GO" id="GO:0006511">
    <property type="term" value="P:ubiquitin-dependent protein catabolic process"/>
    <property type="evidence" value="ECO:0007669"/>
    <property type="project" value="TreeGrafter"/>
</dbReference>
<dbReference type="Proteomes" id="UP001358417">
    <property type="component" value="Unassembled WGS sequence"/>
</dbReference>
<evidence type="ECO:0000313" key="10">
    <source>
        <dbReference type="EMBL" id="KAK5047119.1"/>
    </source>
</evidence>
<dbReference type="GO" id="GO:0016567">
    <property type="term" value="P:protein ubiquitination"/>
    <property type="evidence" value="ECO:0007669"/>
    <property type="project" value="TreeGrafter"/>
</dbReference>
<feature type="region of interest" description="Disordered" evidence="7">
    <location>
        <begin position="1"/>
        <end position="217"/>
    </location>
</feature>
<dbReference type="GO" id="GO:0000151">
    <property type="term" value="C:ubiquitin ligase complex"/>
    <property type="evidence" value="ECO:0007669"/>
    <property type="project" value="TreeGrafter"/>
</dbReference>
<gene>
    <name evidence="10" type="ORF">LTR84_007062</name>
</gene>
<dbReference type="SUPFAM" id="SSF49879">
    <property type="entry name" value="SMAD/FHA domain"/>
    <property type="match status" value="1"/>
</dbReference>
<dbReference type="SUPFAM" id="SSF57850">
    <property type="entry name" value="RING/U-box"/>
    <property type="match status" value="1"/>
</dbReference>
<feature type="compositionally biased region" description="Polar residues" evidence="7">
    <location>
        <begin position="38"/>
        <end position="50"/>
    </location>
</feature>
<dbReference type="GO" id="GO:0061630">
    <property type="term" value="F:ubiquitin protein ligase activity"/>
    <property type="evidence" value="ECO:0007669"/>
    <property type="project" value="TreeGrafter"/>
</dbReference>
<evidence type="ECO:0000256" key="1">
    <source>
        <dbReference type="ARBA" id="ARBA00022679"/>
    </source>
</evidence>
<evidence type="ECO:0000256" key="4">
    <source>
        <dbReference type="ARBA" id="ARBA00022786"/>
    </source>
</evidence>
<evidence type="ECO:0000256" key="7">
    <source>
        <dbReference type="SAM" id="MobiDB-lite"/>
    </source>
</evidence>
<evidence type="ECO:0000256" key="5">
    <source>
        <dbReference type="ARBA" id="ARBA00022833"/>
    </source>
</evidence>
<feature type="compositionally biased region" description="Polar residues" evidence="7">
    <location>
        <begin position="455"/>
        <end position="478"/>
    </location>
</feature>
<dbReference type="GO" id="GO:0005829">
    <property type="term" value="C:cytosol"/>
    <property type="evidence" value="ECO:0007669"/>
    <property type="project" value="TreeGrafter"/>
</dbReference>
<feature type="compositionally biased region" description="Low complexity" evidence="7">
    <location>
        <begin position="99"/>
        <end position="108"/>
    </location>
</feature>
<keyword evidence="4" id="KW-0833">Ubl conjugation pathway</keyword>
<evidence type="ECO:0008006" key="12">
    <source>
        <dbReference type="Google" id="ProtNLM"/>
    </source>
</evidence>
<dbReference type="GO" id="GO:0008270">
    <property type="term" value="F:zinc ion binding"/>
    <property type="evidence" value="ECO:0007669"/>
    <property type="project" value="UniProtKB-KW"/>
</dbReference>
<feature type="compositionally biased region" description="Low complexity" evidence="7">
    <location>
        <begin position="119"/>
        <end position="129"/>
    </location>
</feature>
<evidence type="ECO:0000256" key="6">
    <source>
        <dbReference type="PROSITE-ProRule" id="PRU00175"/>
    </source>
</evidence>
<dbReference type="SMART" id="SM00184">
    <property type="entry name" value="RING"/>
    <property type="match status" value="1"/>
</dbReference>
<dbReference type="FunFam" id="2.60.200.20:FF:000030">
    <property type="entry name" value="FHA domain-containing protein"/>
    <property type="match status" value="1"/>
</dbReference>
<dbReference type="PANTHER" id="PTHR15067">
    <property type="entry name" value="E3 UBIQUITIN-PROTEIN LIGASE RNF8"/>
    <property type="match status" value="1"/>
</dbReference>
<dbReference type="SMART" id="SM00240">
    <property type="entry name" value="FHA"/>
    <property type="match status" value="1"/>
</dbReference>
<feature type="compositionally biased region" description="Polar residues" evidence="7">
    <location>
        <begin position="59"/>
        <end position="68"/>
    </location>
</feature>
<evidence type="ECO:0000259" key="9">
    <source>
        <dbReference type="PROSITE" id="PS50089"/>
    </source>
</evidence>
<evidence type="ECO:0000313" key="11">
    <source>
        <dbReference type="Proteomes" id="UP001358417"/>
    </source>
</evidence>
<dbReference type="PANTHER" id="PTHR15067:SF7">
    <property type="entry name" value="E3 UBIQUITIN-PROTEIN LIGASE DMA1-RELATED"/>
    <property type="match status" value="1"/>
</dbReference>
<dbReference type="GeneID" id="89975230"/>
<feature type="region of interest" description="Disordered" evidence="7">
    <location>
        <begin position="455"/>
        <end position="591"/>
    </location>
</feature>
<organism evidence="10 11">
    <name type="scientific">Exophiala bonariae</name>
    <dbReference type="NCBI Taxonomy" id="1690606"/>
    <lineage>
        <taxon>Eukaryota</taxon>
        <taxon>Fungi</taxon>
        <taxon>Dikarya</taxon>
        <taxon>Ascomycota</taxon>
        <taxon>Pezizomycotina</taxon>
        <taxon>Eurotiomycetes</taxon>
        <taxon>Chaetothyriomycetidae</taxon>
        <taxon>Chaetothyriales</taxon>
        <taxon>Herpotrichiellaceae</taxon>
        <taxon>Exophiala</taxon>
    </lineage>
</organism>
<evidence type="ECO:0000256" key="2">
    <source>
        <dbReference type="ARBA" id="ARBA00022723"/>
    </source>
</evidence>
<evidence type="ECO:0000259" key="8">
    <source>
        <dbReference type="PROSITE" id="PS50006"/>
    </source>
</evidence>
<keyword evidence="5" id="KW-0862">Zinc</keyword>
<keyword evidence="1" id="KW-0808">Transferase</keyword>
<dbReference type="InterPro" id="IPR000253">
    <property type="entry name" value="FHA_dom"/>
</dbReference>
<dbReference type="RefSeq" id="XP_064702686.1">
    <property type="nucleotide sequence ID" value="XM_064850617.1"/>
</dbReference>
<feature type="domain" description="FHA" evidence="8">
    <location>
        <begin position="228"/>
        <end position="291"/>
    </location>
</feature>
<dbReference type="InterPro" id="IPR008984">
    <property type="entry name" value="SMAD_FHA_dom_sf"/>
</dbReference>
<name>A0AAV9MZH8_9EURO</name>
<sequence>MISPPAPVTSPAGAANSSLDRTPSTRRRGLSYLRVLSHSRSGNTSPNEPSRSPRHYFQRSLSYNNDQRPSPPPAPAVNLTSTGRRRSHSRPNEPTSPLAFPSDSAAPGPSSPPLPAGRTSDPTLTTSSSDHNEHEDMARHRTSTFRRNTTSHQQVAAGDTNSEGASRPSAQRSQSARNTNASSTKDADEPKTSLPTIRFHPHQEIRNGRPSLTFSPVSRTLPSEVSIIRVGRYSEREGVPSANPTAPSDAPVGFKSKVVSRKHCEFCFVDGQWQIKDVASSSGTFLNHIRLSQPNTESRLFPIKDGDIVQLGIDFRGGEEMIFRCVKIRIECNRAWQKKPNNFNKTRHQQLQSLAKDQPSADANSGECSICLGSVLPCQALFVAPCAHVWHYKCIRPLLEGKNSTYPQFQCPNCRAYSDLAADVDLAQSDLDEWMEGTEDSPAAEAETNNAANTDSLTANGALTNGHITGQSDTNVHQPQRPFATTPFPHLPAPVTPQVTAPKETSDPAASLRGGGLLARRQASNATSPEVRSMNGNIDMPDQPDEDDMHAHLENQRTRTQTPDIEQAAASGEGPLTPRNNAGPFVFDGSAGRSDAMQLQVPGIPEVTGGNERSQS</sequence>
<dbReference type="PROSITE" id="PS50089">
    <property type="entry name" value="ZF_RING_2"/>
    <property type="match status" value="1"/>
</dbReference>
<dbReference type="EMBL" id="JAVRRD010000027">
    <property type="protein sequence ID" value="KAK5047119.1"/>
    <property type="molecule type" value="Genomic_DNA"/>
</dbReference>
<evidence type="ECO:0000256" key="3">
    <source>
        <dbReference type="ARBA" id="ARBA00022771"/>
    </source>
</evidence>
<keyword evidence="2" id="KW-0479">Metal-binding</keyword>